<evidence type="ECO:0000256" key="1">
    <source>
        <dbReference type="ARBA" id="ARBA00023015"/>
    </source>
</evidence>
<organism evidence="5 6">
    <name type="scientific">Actinomyces bowdenii</name>
    <dbReference type="NCBI Taxonomy" id="131109"/>
    <lineage>
        <taxon>Bacteria</taxon>
        <taxon>Bacillati</taxon>
        <taxon>Actinomycetota</taxon>
        <taxon>Actinomycetes</taxon>
        <taxon>Actinomycetales</taxon>
        <taxon>Actinomycetaceae</taxon>
        <taxon>Actinomyces</taxon>
    </lineage>
</organism>
<dbReference type="GO" id="GO:0003700">
    <property type="term" value="F:DNA-binding transcription factor activity"/>
    <property type="evidence" value="ECO:0007669"/>
    <property type="project" value="TreeGrafter"/>
</dbReference>
<keyword evidence="3" id="KW-0804">Transcription</keyword>
<feature type="domain" description="HTH lacI-type" evidence="4">
    <location>
        <begin position="9"/>
        <end position="66"/>
    </location>
</feature>
<dbReference type="PROSITE" id="PS50932">
    <property type="entry name" value="HTH_LACI_2"/>
    <property type="match status" value="1"/>
</dbReference>
<evidence type="ECO:0000256" key="3">
    <source>
        <dbReference type="ARBA" id="ARBA00023163"/>
    </source>
</evidence>
<accession>A0A3P1V4X4</accession>
<protein>
    <submittedName>
        <fullName evidence="5">LacI family transcriptional regulator</fullName>
    </submittedName>
</protein>
<dbReference type="GO" id="GO:0000976">
    <property type="term" value="F:transcription cis-regulatory region binding"/>
    <property type="evidence" value="ECO:0007669"/>
    <property type="project" value="TreeGrafter"/>
</dbReference>
<sequence length="343" mass="37267">MDAVTPTRVRLTDIAAACGVSASTVSYVLAGKASERGLSEETVEKVSAVANDLGYVRNRSARALRRGRTSTVVLFYEPPMNRFVERYLLRAARMLQRHGLQILALPVIDGDIRIITDALRSGVCDGGIVSISRDQLARLFEALPTPPLPTVVLGAEKGDPTGYDQVHYEEYDAVIEALAALVDRGSRVIAMAAQEADPVQARRSVRWRAYEDFQRRRGAEPILLMHVDASIPSAFEQAVRLLPELRARGQMPDTVYCGSDRVAIGLAMAAGQLGIEVPEELSILGTGNSSDALRLEQPLTSVGLSDESIDAVLNALIARLADPAPPASVITGRWRLFPRRTTR</sequence>
<dbReference type="EMBL" id="RQZC01000009">
    <property type="protein sequence ID" value="RRD29274.1"/>
    <property type="molecule type" value="Genomic_DNA"/>
</dbReference>
<dbReference type="CDD" id="cd01392">
    <property type="entry name" value="HTH_LacI"/>
    <property type="match status" value="1"/>
</dbReference>
<dbReference type="Proteomes" id="UP000271272">
    <property type="component" value="Unassembled WGS sequence"/>
</dbReference>
<proteinExistence type="predicted"/>
<evidence type="ECO:0000256" key="2">
    <source>
        <dbReference type="ARBA" id="ARBA00023125"/>
    </source>
</evidence>
<dbReference type="SUPFAM" id="SSF53822">
    <property type="entry name" value="Periplasmic binding protein-like I"/>
    <property type="match status" value="1"/>
</dbReference>
<dbReference type="Pfam" id="PF00356">
    <property type="entry name" value="LacI"/>
    <property type="match status" value="1"/>
</dbReference>
<keyword evidence="2" id="KW-0238">DNA-binding</keyword>
<dbReference type="SUPFAM" id="SSF47413">
    <property type="entry name" value="lambda repressor-like DNA-binding domains"/>
    <property type="match status" value="1"/>
</dbReference>
<dbReference type="InterPro" id="IPR010982">
    <property type="entry name" value="Lambda_DNA-bd_dom_sf"/>
</dbReference>
<dbReference type="Gene3D" id="1.10.260.40">
    <property type="entry name" value="lambda repressor-like DNA-binding domains"/>
    <property type="match status" value="1"/>
</dbReference>
<dbReference type="Gene3D" id="3.40.50.2300">
    <property type="match status" value="2"/>
</dbReference>
<dbReference type="PANTHER" id="PTHR30146:SF109">
    <property type="entry name" value="HTH-TYPE TRANSCRIPTIONAL REGULATOR GALS"/>
    <property type="match status" value="1"/>
</dbReference>
<dbReference type="OrthoDB" id="3252032at2"/>
<name>A0A3P1V4X4_9ACTO</name>
<dbReference type="InterPro" id="IPR046335">
    <property type="entry name" value="LacI/GalR-like_sensor"/>
</dbReference>
<evidence type="ECO:0000313" key="6">
    <source>
        <dbReference type="Proteomes" id="UP000271272"/>
    </source>
</evidence>
<keyword evidence="6" id="KW-1185">Reference proteome</keyword>
<comment type="caution">
    <text evidence="5">The sequence shown here is derived from an EMBL/GenBank/DDBJ whole genome shotgun (WGS) entry which is preliminary data.</text>
</comment>
<gene>
    <name evidence="5" type="ORF">EII10_07110</name>
</gene>
<dbReference type="PANTHER" id="PTHR30146">
    <property type="entry name" value="LACI-RELATED TRANSCRIPTIONAL REPRESSOR"/>
    <property type="match status" value="1"/>
</dbReference>
<dbReference type="InterPro" id="IPR000843">
    <property type="entry name" value="HTH_LacI"/>
</dbReference>
<dbReference type="AlphaFoldDB" id="A0A3P1V4X4"/>
<reference evidence="5 6" key="1">
    <citation type="submission" date="2018-11" db="EMBL/GenBank/DDBJ databases">
        <title>Genomes From Bacteria Associated with the Canine Oral Cavity: a Test Case for Automated Genome-Based Taxonomic Assignment.</title>
        <authorList>
            <person name="Coil D.A."/>
            <person name="Jospin G."/>
            <person name="Darling A.E."/>
            <person name="Wallis C."/>
            <person name="Davis I.J."/>
            <person name="Harris S."/>
            <person name="Eisen J.A."/>
            <person name="Holcombe L.J."/>
            <person name="O'Flynn C."/>
        </authorList>
    </citation>
    <scope>NUCLEOTIDE SEQUENCE [LARGE SCALE GENOMIC DNA]</scope>
    <source>
        <strain evidence="5 6">OH5050</strain>
    </source>
</reference>
<dbReference type="InterPro" id="IPR028082">
    <property type="entry name" value="Peripla_BP_I"/>
</dbReference>
<dbReference type="Pfam" id="PF13377">
    <property type="entry name" value="Peripla_BP_3"/>
    <property type="match status" value="1"/>
</dbReference>
<evidence type="ECO:0000313" key="5">
    <source>
        <dbReference type="EMBL" id="RRD29274.1"/>
    </source>
</evidence>
<dbReference type="SMART" id="SM00354">
    <property type="entry name" value="HTH_LACI"/>
    <property type="match status" value="1"/>
</dbReference>
<evidence type="ECO:0000259" key="4">
    <source>
        <dbReference type="PROSITE" id="PS50932"/>
    </source>
</evidence>
<keyword evidence="1" id="KW-0805">Transcription regulation</keyword>